<dbReference type="EMBL" id="JANTQA010000076">
    <property type="protein sequence ID" value="KAJ3423543.1"/>
    <property type="molecule type" value="Genomic_DNA"/>
</dbReference>
<dbReference type="InterPro" id="IPR015590">
    <property type="entry name" value="Aldehyde_DH_dom"/>
</dbReference>
<comment type="caution">
    <text evidence="9">The sequence shown here is derived from an EMBL/GenBank/DDBJ whole genome shotgun (WGS) entry which is preliminary data.</text>
</comment>
<dbReference type="Gene3D" id="3.40.309.10">
    <property type="entry name" value="Aldehyde Dehydrogenase, Chain A, domain 2"/>
    <property type="match status" value="1"/>
</dbReference>
<evidence type="ECO:0000313" key="9">
    <source>
        <dbReference type="EMBL" id="KAJ3423543.1"/>
    </source>
</evidence>
<accession>A0AAV7Y7W5</accession>
<comment type="subunit">
    <text evidence="2">Homotetramer.</text>
</comment>
<dbReference type="InterPro" id="IPR044638">
    <property type="entry name" value="ALDH7A1-like"/>
</dbReference>
<name>A0AAV7Y7W5_9EUKA</name>
<keyword evidence="4" id="KW-0520">NAD</keyword>
<dbReference type="PANTHER" id="PTHR43521:SF1">
    <property type="entry name" value="ALPHA-AMINOADIPIC SEMIALDEHYDE DEHYDROGENASE"/>
    <property type="match status" value="1"/>
</dbReference>
<evidence type="ECO:0000256" key="3">
    <source>
        <dbReference type="ARBA" id="ARBA00023002"/>
    </source>
</evidence>
<dbReference type="AlphaFoldDB" id="A0AAV7Y7W5"/>
<evidence type="ECO:0000256" key="7">
    <source>
        <dbReference type="RuleBase" id="RU003345"/>
    </source>
</evidence>
<dbReference type="Proteomes" id="UP001146793">
    <property type="component" value="Unassembled WGS sequence"/>
</dbReference>
<evidence type="ECO:0000256" key="4">
    <source>
        <dbReference type="ARBA" id="ARBA00023027"/>
    </source>
</evidence>
<feature type="domain" description="Aldehyde dehydrogenase" evidence="8">
    <location>
        <begin position="35"/>
        <end position="489"/>
    </location>
</feature>
<evidence type="ECO:0000259" key="8">
    <source>
        <dbReference type="Pfam" id="PF00171"/>
    </source>
</evidence>
<dbReference type="InterPro" id="IPR016161">
    <property type="entry name" value="Ald_DH/histidinol_DH"/>
</dbReference>
<dbReference type="SUPFAM" id="SSF53720">
    <property type="entry name" value="ALDH-like"/>
    <property type="match status" value="1"/>
</dbReference>
<evidence type="ECO:0000256" key="1">
    <source>
        <dbReference type="ARBA" id="ARBA00009986"/>
    </source>
</evidence>
<reference evidence="9" key="1">
    <citation type="submission" date="2022-08" db="EMBL/GenBank/DDBJ databases">
        <title>Novel sulphate-reducing endosymbionts in the free-living metamonad Anaeramoeba.</title>
        <authorList>
            <person name="Jerlstrom-Hultqvist J."/>
            <person name="Cepicka I."/>
            <person name="Gallot-Lavallee L."/>
            <person name="Salas-Leiva D."/>
            <person name="Curtis B.A."/>
            <person name="Zahonova K."/>
            <person name="Pipaliya S."/>
            <person name="Dacks J."/>
            <person name="Roger A.J."/>
        </authorList>
    </citation>
    <scope>NUCLEOTIDE SEQUENCE</scope>
    <source>
        <strain evidence="9">Busselton2</strain>
    </source>
</reference>
<dbReference type="FunFam" id="3.40.309.10:FF:000018">
    <property type="entry name" value="Alpha-aminoadipic semialdehyde dehydrogenase"/>
    <property type="match status" value="1"/>
</dbReference>
<evidence type="ECO:0000256" key="6">
    <source>
        <dbReference type="PROSITE-ProRule" id="PRU10007"/>
    </source>
</evidence>
<dbReference type="PROSITE" id="PS00687">
    <property type="entry name" value="ALDEHYDE_DEHYDR_GLU"/>
    <property type="match status" value="1"/>
</dbReference>
<proteinExistence type="inferred from homology"/>
<dbReference type="PANTHER" id="PTHR43521">
    <property type="entry name" value="ALPHA-AMINOADIPIC SEMIALDEHYDE DEHYDROGENASE"/>
    <property type="match status" value="1"/>
</dbReference>
<dbReference type="InterPro" id="IPR029510">
    <property type="entry name" value="Ald_DH_CS_GLU"/>
</dbReference>
<evidence type="ECO:0000313" key="10">
    <source>
        <dbReference type="Proteomes" id="UP001146793"/>
    </source>
</evidence>
<comment type="similarity">
    <text evidence="1 7">Belongs to the aldehyde dehydrogenase family.</text>
</comment>
<dbReference type="EC" id="1.2.1.3" evidence="5"/>
<evidence type="ECO:0000256" key="2">
    <source>
        <dbReference type="ARBA" id="ARBA00011881"/>
    </source>
</evidence>
<dbReference type="CDD" id="cd07130">
    <property type="entry name" value="ALDH_F7_AASADH"/>
    <property type="match status" value="1"/>
</dbReference>
<dbReference type="GO" id="GO:0004029">
    <property type="term" value="F:aldehyde dehydrogenase (NAD+) activity"/>
    <property type="evidence" value="ECO:0007669"/>
    <property type="project" value="UniProtKB-EC"/>
</dbReference>
<protein>
    <recommendedName>
        <fullName evidence="5">aldehyde dehydrogenase (NAD(+))</fullName>
        <ecNumber evidence="5">1.2.1.3</ecNumber>
    </recommendedName>
</protein>
<dbReference type="Gene3D" id="3.40.605.10">
    <property type="entry name" value="Aldehyde Dehydrogenase, Chain A, domain 1"/>
    <property type="match status" value="1"/>
</dbReference>
<dbReference type="InterPro" id="IPR016162">
    <property type="entry name" value="Ald_DH_N"/>
</dbReference>
<dbReference type="Pfam" id="PF00171">
    <property type="entry name" value="Aldedh"/>
    <property type="match status" value="1"/>
</dbReference>
<feature type="active site" evidence="6">
    <location>
        <position position="268"/>
    </location>
</feature>
<gene>
    <name evidence="9" type="ORF">M0812_30076</name>
</gene>
<keyword evidence="3 7" id="KW-0560">Oxidoreductase</keyword>
<sequence>MTDLTFNKFDFLAELGLSETNKGCFDGENWIGSGKPLVTLNPTNNKPIATVTTATEEEYELCVQNMQKAFEMWSDLPAPKRGEILNDLKEEFIAQKEPLGKLVSLEMGKILSEGLGEVQETIDILEYAVGLSRTISGTIIPSERQDHVIFETWNPLGIVGVITAFNFPNAVFGWNAALALMTGNVVMWKAASTVPLVAVATTKILETVFKKHSLPKGLVTLVIGPGRTIGEKLITDERINLVSFTGSTQVGKHVSEVVHKDFRSTILECGGNNAIIVCEDADLDLALRAILFASVGTAGQRCTTTRRLILQESIYESFLEKLTKAYKTIPIGDPLEKGTIMGPLHEPRSVENYLNAIESAKKEGGKVLYGGKKLEKEGNFVEPTIIAIDHKAKIVHEETFAPILYVFPFENLEEAIKINNEVPQGLSSSIFTNDMRKMFKWIGPKGSDCGLININIPTSGAEIGGAFGGNKETGGGRESGSDSWKQYCRRGTCTINYGTELPLAQGIKFGEN</sequence>
<evidence type="ECO:0000256" key="5">
    <source>
        <dbReference type="ARBA" id="ARBA00024226"/>
    </source>
</evidence>
<organism evidence="9 10">
    <name type="scientific">Anaeramoeba flamelloides</name>
    <dbReference type="NCBI Taxonomy" id="1746091"/>
    <lineage>
        <taxon>Eukaryota</taxon>
        <taxon>Metamonada</taxon>
        <taxon>Anaeramoebidae</taxon>
        <taxon>Anaeramoeba</taxon>
    </lineage>
</organism>
<dbReference type="InterPro" id="IPR016163">
    <property type="entry name" value="Ald_DH_C"/>
</dbReference>